<evidence type="ECO:0000313" key="2">
    <source>
        <dbReference type="RefSeq" id="XP_034238522.1"/>
    </source>
</evidence>
<name>A0A6P8YWG1_THRPL</name>
<sequence length="141" mass="15256">MLLYCIASSPLLKALDTRLVGVRVEGTDGRLAGSAYVDDTVVVLQDVAEVAVLVDTLEEFGAESGLRVNDAKSMALPVGRWPRRAPLPYPVAKEIKLLGVHFTAKTSGLATANWPGRVGVLRALLVDARLRAFNLVQRVQY</sequence>
<accession>A0A6P8YWG1</accession>
<organism evidence="2">
    <name type="scientific">Thrips palmi</name>
    <name type="common">Melon thrips</name>
    <dbReference type="NCBI Taxonomy" id="161013"/>
    <lineage>
        <taxon>Eukaryota</taxon>
        <taxon>Metazoa</taxon>
        <taxon>Ecdysozoa</taxon>
        <taxon>Arthropoda</taxon>
        <taxon>Hexapoda</taxon>
        <taxon>Insecta</taxon>
        <taxon>Pterygota</taxon>
        <taxon>Neoptera</taxon>
        <taxon>Paraneoptera</taxon>
        <taxon>Thysanoptera</taxon>
        <taxon>Terebrantia</taxon>
        <taxon>Thripoidea</taxon>
        <taxon>Thripidae</taxon>
        <taxon>Thrips</taxon>
    </lineage>
</organism>
<dbReference type="RefSeq" id="XP_034238522.1">
    <property type="nucleotide sequence ID" value="XM_034382631.1"/>
</dbReference>
<dbReference type="OrthoDB" id="6928300at2759"/>
<dbReference type="Proteomes" id="UP000515158">
    <property type="component" value="Unplaced"/>
</dbReference>
<evidence type="ECO:0000313" key="1">
    <source>
        <dbReference type="Proteomes" id="UP000515158"/>
    </source>
</evidence>
<dbReference type="AlphaFoldDB" id="A0A6P8YWG1"/>
<dbReference type="KEGG" id="tpal:117643635"/>
<dbReference type="InParanoid" id="A0A6P8YWG1"/>
<proteinExistence type="predicted"/>
<dbReference type="GeneID" id="117643635"/>
<protein>
    <submittedName>
        <fullName evidence="2">Uncharacterized protein LOC117643635</fullName>
    </submittedName>
</protein>
<gene>
    <name evidence="2" type="primary">LOC117643635</name>
</gene>
<reference evidence="2" key="1">
    <citation type="submission" date="2025-08" db="UniProtKB">
        <authorList>
            <consortium name="RefSeq"/>
        </authorList>
    </citation>
    <scope>IDENTIFICATION</scope>
    <source>
        <tissue evidence="2">Total insect</tissue>
    </source>
</reference>
<keyword evidence="1" id="KW-1185">Reference proteome</keyword>